<evidence type="ECO:0000313" key="2">
    <source>
        <dbReference type="EMBL" id="RXJ01814.1"/>
    </source>
</evidence>
<dbReference type="OrthoDB" id="2691390at2"/>
<accession>A0A4V1LGI8</accession>
<name>A0A4V1LGI8_9BACI</name>
<dbReference type="EMBL" id="QOUX01000032">
    <property type="protein sequence ID" value="RXJ01814.1"/>
    <property type="molecule type" value="Genomic_DNA"/>
</dbReference>
<gene>
    <name evidence="2" type="ORF">DS745_10085</name>
</gene>
<comment type="caution">
    <text evidence="2">The sequence shown here is derived from an EMBL/GenBank/DDBJ whole genome shotgun (WGS) entry which is preliminary data.</text>
</comment>
<evidence type="ECO:0000256" key="1">
    <source>
        <dbReference type="SAM" id="SignalP"/>
    </source>
</evidence>
<feature type="signal peptide" evidence="1">
    <location>
        <begin position="1"/>
        <end position="21"/>
    </location>
</feature>
<keyword evidence="3" id="KW-1185">Reference proteome</keyword>
<sequence length="224" mass="25246">MKKLLLAMAVSIVLVATGCQAMMENSSPIAQDNQELFSSKNRSGDTTVINPDRNYHDVQRFGYVRHQRETALPRGGVNPHVAVYDPELLADAISKLAVLIPDVNEVATLVTASEVLIAYDTTTTDRFQTADQVKRTAISCVPRYFHVYVSDNPEMMDTIGRYRSLTTRSENVNEVLEQTIHEMLQSPQGRRVDASENENGEYDINMNSYMDKKNHNDQIRHGIN</sequence>
<evidence type="ECO:0000313" key="3">
    <source>
        <dbReference type="Proteomes" id="UP000290649"/>
    </source>
</evidence>
<keyword evidence="1" id="KW-0732">Signal</keyword>
<feature type="chain" id="PRO_5020819030" evidence="1">
    <location>
        <begin position="22"/>
        <end position="224"/>
    </location>
</feature>
<dbReference type="AlphaFoldDB" id="A0A4V1LGI8"/>
<dbReference type="InterPro" id="IPR019076">
    <property type="entry name" value="Spore_lipoprot_YhcN/YlaJ-like"/>
</dbReference>
<dbReference type="Proteomes" id="UP000290649">
    <property type="component" value="Unassembled WGS sequence"/>
</dbReference>
<protein>
    <submittedName>
        <fullName evidence="2">Sporulation protein</fullName>
    </submittedName>
</protein>
<organism evidence="2 3">
    <name type="scientific">Anaerobacillus alkaliphilus</name>
    <dbReference type="NCBI Taxonomy" id="1548597"/>
    <lineage>
        <taxon>Bacteria</taxon>
        <taxon>Bacillati</taxon>
        <taxon>Bacillota</taxon>
        <taxon>Bacilli</taxon>
        <taxon>Bacillales</taxon>
        <taxon>Bacillaceae</taxon>
        <taxon>Anaerobacillus</taxon>
    </lineage>
</organism>
<dbReference type="Pfam" id="PF09580">
    <property type="entry name" value="Spore_YhcN_YlaJ"/>
    <property type="match status" value="1"/>
</dbReference>
<reference evidence="2 3" key="1">
    <citation type="journal article" date="2019" name="Int. J. Syst. Evol. Microbiol.">
        <title>Anaerobacillus alkaliphilus sp. nov., a novel alkaliphilic and moderately halophilic bacterium.</title>
        <authorList>
            <person name="Borsodi A.K."/>
            <person name="Aszalos J.M."/>
            <person name="Bihari P."/>
            <person name="Nagy I."/>
            <person name="Schumann P."/>
            <person name="Sproer C."/>
            <person name="Kovacs A.L."/>
            <person name="Boka K."/>
            <person name="Dobosy P."/>
            <person name="Ovari M."/>
            <person name="Szili-Kovacs T."/>
            <person name="Toth E."/>
        </authorList>
    </citation>
    <scope>NUCLEOTIDE SEQUENCE [LARGE SCALE GENOMIC DNA]</scope>
    <source>
        <strain evidence="2 3">B16-10</strain>
    </source>
</reference>
<dbReference type="RefSeq" id="WP_129078113.1">
    <property type="nucleotide sequence ID" value="NZ_QOUX01000032.1"/>
</dbReference>
<dbReference type="PROSITE" id="PS51257">
    <property type="entry name" value="PROKAR_LIPOPROTEIN"/>
    <property type="match status" value="1"/>
</dbReference>
<proteinExistence type="predicted"/>